<accession>A0A1F4TRA5</accession>
<organism evidence="1 2">
    <name type="scientific">candidate division WOR-1 bacterium RIFOXYB2_FULL_48_7</name>
    <dbReference type="NCBI Taxonomy" id="1802583"/>
    <lineage>
        <taxon>Bacteria</taxon>
        <taxon>Bacillati</taxon>
        <taxon>Saganbacteria</taxon>
    </lineage>
</organism>
<dbReference type="AlphaFoldDB" id="A0A1F4TRA5"/>
<dbReference type="Proteomes" id="UP000178951">
    <property type="component" value="Unassembled WGS sequence"/>
</dbReference>
<evidence type="ECO:0000313" key="2">
    <source>
        <dbReference type="Proteomes" id="UP000178951"/>
    </source>
</evidence>
<gene>
    <name evidence="1" type="ORF">A2311_03160</name>
</gene>
<dbReference type="EMBL" id="MEUF01000033">
    <property type="protein sequence ID" value="OGC35188.1"/>
    <property type="molecule type" value="Genomic_DNA"/>
</dbReference>
<sequence>MLADDKPHFYLGGNIKRMSKKLVICVFMALLCSISAYGAVYTDGVYHIPQSGQIVTSAQTTQPQPVVAQIESQQHDNIVESIFGGFATNANIDVNTNQVENKAIDAVAVTASVNAVKGPVYIQYSHSRTYSRSVDPIYSASTDFSGQVNNRICVGVSFSPEQTIVPTNVAATQKAEVVASVATPVASGNTLAGSAVN</sequence>
<evidence type="ECO:0000313" key="1">
    <source>
        <dbReference type="EMBL" id="OGC35188.1"/>
    </source>
</evidence>
<protein>
    <submittedName>
        <fullName evidence="1">Uncharacterized protein</fullName>
    </submittedName>
</protein>
<reference evidence="1 2" key="1">
    <citation type="journal article" date="2016" name="Nat. Commun.">
        <title>Thousands of microbial genomes shed light on interconnected biogeochemical processes in an aquifer system.</title>
        <authorList>
            <person name="Anantharaman K."/>
            <person name="Brown C.T."/>
            <person name="Hug L.A."/>
            <person name="Sharon I."/>
            <person name="Castelle C.J."/>
            <person name="Probst A.J."/>
            <person name="Thomas B.C."/>
            <person name="Singh A."/>
            <person name="Wilkins M.J."/>
            <person name="Karaoz U."/>
            <person name="Brodie E.L."/>
            <person name="Williams K.H."/>
            <person name="Hubbard S.S."/>
            <person name="Banfield J.F."/>
        </authorList>
    </citation>
    <scope>NUCLEOTIDE SEQUENCE [LARGE SCALE GENOMIC DNA]</scope>
</reference>
<proteinExistence type="predicted"/>
<comment type="caution">
    <text evidence="1">The sequence shown here is derived from an EMBL/GenBank/DDBJ whole genome shotgun (WGS) entry which is preliminary data.</text>
</comment>
<dbReference type="STRING" id="1802583.A2311_03160"/>
<name>A0A1F4TRA5_UNCSA</name>